<dbReference type="InterPro" id="IPR016039">
    <property type="entry name" value="Thiolase-like"/>
</dbReference>
<dbReference type="InterPro" id="IPR038369">
    <property type="entry name" value="SpoVAD_sf"/>
</dbReference>
<reference evidence="1" key="2">
    <citation type="submission" date="2021-04" db="EMBL/GenBank/DDBJ databases">
        <authorList>
            <person name="Gilroy R."/>
        </authorList>
    </citation>
    <scope>NUCLEOTIDE SEQUENCE</scope>
    <source>
        <strain evidence="1">ChiHecec2B26-7398</strain>
    </source>
</reference>
<name>A0A9D1Y1D4_9FIRM</name>
<dbReference type="EMBL" id="DXEI01000106">
    <property type="protein sequence ID" value="HIX95202.1"/>
    <property type="molecule type" value="Genomic_DNA"/>
</dbReference>
<accession>A0A9D1Y1D4</accession>
<dbReference type="NCBIfam" id="NF006160">
    <property type="entry name" value="PRK08304.1"/>
    <property type="match status" value="1"/>
</dbReference>
<dbReference type="InterPro" id="IPR010894">
    <property type="entry name" value="SpoVAD"/>
</dbReference>
<sequence>MVTRKDDTILFDRPPVIAAWAAAGGKKEGEGPLAAGFDLLVRDASFAGEGCANWEQAESLLQQKAAAACLRKGGVSRKEVDLVLAGDLQAQCTASSYALRALGAPYAGVYGACSTMAETLALAACLAAGGMARQLLAMTSSHFCAAERQFRTPLVYGAKRTPTAQWTATAAGACLLRAPGQRGVRVRSVTFGRVQDYAVRDINNMGAAMMPAAASTLLRYFAASGTDPADLDAVFTGDLGAVGSALLGEQMAREGVPLPNHRDCGCLLYDAARQDVQAGGSGAGCSAAVLCAHILPALQRGNLRRVLFVATGALMSQTTFLQGESIPGIAHCVELERGEDA</sequence>
<dbReference type="Gene3D" id="3.40.47.40">
    <property type="entry name" value="Stage V sporulation protein AD"/>
    <property type="match status" value="1"/>
</dbReference>
<dbReference type="Pfam" id="PF07451">
    <property type="entry name" value="SpoVAD"/>
    <property type="match status" value="1"/>
</dbReference>
<organism evidence="1 2">
    <name type="scientific">Candidatus Gemmiger excrementipullorum</name>
    <dbReference type="NCBI Taxonomy" id="2838610"/>
    <lineage>
        <taxon>Bacteria</taxon>
        <taxon>Bacillati</taxon>
        <taxon>Bacillota</taxon>
        <taxon>Clostridia</taxon>
        <taxon>Eubacteriales</taxon>
        <taxon>Gemmiger</taxon>
    </lineage>
</organism>
<comment type="caution">
    <text evidence="1">The sequence shown here is derived from an EMBL/GenBank/DDBJ whole genome shotgun (WGS) entry which is preliminary data.</text>
</comment>
<dbReference type="Proteomes" id="UP000886751">
    <property type="component" value="Unassembled WGS sequence"/>
</dbReference>
<dbReference type="AlphaFoldDB" id="A0A9D1Y1D4"/>
<proteinExistence type="predicted"/>
<dbReference type="SUPFAM" id="SSF53901">
    <property type="entry name" value="Thiolase-like"/>
    <property type="match status" value="1"/>
</dbReference>
<evidence type="ECO:0000313" key="1">
    <source>
        <dbReference type="EMBL" id="HIX95202.1"/>
    </source>
</evidence>
<evidence type="ECO:0000313" key="2">
    <source>
        <dbReference type="Proteomes" id="UP000886751"/>
    </source>
</evidence>
<protein>
    <submittedName>
        <fullName evidence="1">Stage V sporulation protein AD</fullName>
    </submittedName>
</protein>
<reference evidence="1" key="1">
    <citation type="journal article" date="2021" name="PeerJ">
        <title>Extensive microbial diversity within the chicken gut microbiome revealed by metagenomics and culture.</title>
        <authorList>
            <person name="Gilroy R."/>
            <person name="Ravi A."/>
            <person name="Getino M."/>
            <person name="Pursley I."/>
            <person name="Horton D.L."/>
            <person name="Alikhan N.F."/>
            <person name="Baker D."/>
            <person name="Gharbi K."/>
            <person name="Hall N."/>
            <person name="Watson M."/>
            <person name="Adriaenssens E.M."/>
            <person name="Foster-Nyarko E."/>
            <person name="Jarju S."/>
            <person name="Secka A."/>
            <person name="Antonio M."/>
            <person name="Oren A."/>
            <person name="Chaudhuri R.R."/>
            <person name="La Ragione R."/>
            <person name="Hildebrand F."/>
            <person name="Pallen M.J."/>
        </authorList>
    </citation>
    <scope>NUCLEOTIDE SEQUENCE</scope>
    <source>
        <strain evidence="1">ChiHecec2B26-7398</strain>
    </source>
</reference>
<dbReference type="GO" id="GO:0016746">
    <property type="term" value="F:acyltransferase activity"/>
    <property type="evidence" value="ECO:0007669"/>
    <property type="project" value="InterPro"/>
</dbReference>
<gene>
    <name evidence="1" type="ORF">H9846_07065</name>
</gene>